<dbReference type="Gene3D" id="1.10.1450.10">
    <property type="entry name" value="Tetraspanin"/>
    <property type="match status" value="1"/>
</dbReference>
<protein>
    <recommendedName>
        <fullName evidence="8">Tetraspanin</fullName>
    </recommendedName>
</protein>
<feature type="transmembrane region" description="Helical" evidence="5">
    <location>
        <begin position="93"/>
        <end position="114"/>
    </location>
</feature>
<reference evidence="6" key="1">
    <citation type="submission" date="2020-08" db="EMBL/GenBank/DDBJ databases">
        <title>Chromosome-level assembly of Southern catfish (Silurus meridionalis) provides insights into visual adaptation to the nocturnal and benthic lifestyles.</title>
        <authorList>
            <person name="Zhang Y."/>
            <person name="Wang D."/>
            <person name="Peng Z."/>
        </authorList>
    </citation>
    <scope>NUCLEOTIDE SEQUENCE</scope>
    <source>
        <strain evidence="6">SWU-2019-XX</strain>
        <tissue evidence="6">Muscle</tissue>
    </source>
</reference>
<organism evidence="6 7">
    <name type="scientific">Silurus meridionalis</name>
    <name type="common">Southern catfish</name>
    <name type="synonym">Silurus soldatovi meridionalis</name>
    <dbReference type="NCBI Taxonomy" id="175797"/>
    <lineage>
        <taxon>Eukaryota</taxon>
        <taxon>Metazoa</taxon>
        <taxon>Chordata</taxon>
        <taxon>Craniata</taxon>
        <taxon>Vertebrata</taxon>
        <taxon>Euteleostomi</taxon>
        <taxon>Actinopterygii</taxon>
        <taxon>Neopterygii</taxon>
        <taxon>Teleostei</taxon>
        <taxon>Ostariophysi</taxon>
        <taxon>Siluriformes</taxon>
        <taxon>Siluridae</taxon>
        <taxon>Silurus</taxon>
    </lineage>
</organism>
<evidence type="ECO:0000256" key="3">
    <source>
        <dbReference type="ARBA" id="ARBA00022989"/>
    </source>
</evidence>
<dbReference type="PRINTS" id="PR00259">
    <property type="entry name" value="TMFOUR"/>
</dbReference>
<comment type="subcellular location">
    <subcellularLocation>
        <location evidence="1">Membrane</location>
        <topology evidence="1">Multi-pass membrane protein</topology>
    </subcellularLocation>
</comment>
<accession>A0A8T0ARI8</accession>
<evidence type="ECO:0000256" key="5">
    <source>
        <dbReference type="SAM" id="Phobius"/>
    </source>
</evidence>
<comment type="caution">
    <text evidence="6">The sequence shown here is derived from an EMBL/GenBank/DDBJ whole genome shotgun (WGS) entry which is preliminary data.</text>
</comment>
<dbReference type="PANTHER" id="PTHR19282">
    <property type="entry name" value="TETRASPANIN"/>
    <property type="match status" value="1"/>
</dbReference>
<proteinExistence type="predicted"/>
<evidence type="ECO:0000313" key="7">
    <source>
        <dbReference type="Proteomes" id="UP000606274"/>
    </source>
</evidence>
<dbReference type="InterPro" id="IPR018499">
    <property type="entry name" value="Tetraspanin/Peripherin"/>
</dbReference>
<dbReference type="GO" id="GO:0005886">
    <property type="term" value="C:plasma membrane"/>
    <property type="evidence" value="ECO:0007669"/>
    <property type="project" value="TreeGrafter"/>
</dbReference>
<name>A0A8T0ARI8_SILME</name>
<evidence type="ECO:0000256" key="2">
    <source>
        <dbReference type="ARBA" id="ARBA00022692"/>
    </source>
</evidence>
<dbReference type="EMBL" id="JABFDY010000018">
    <property type="protein sequence ID" value="KAF7694164.1"/>
    <property type="molecule type" value="Genomic_DNA"/>
</dbReference>
<dbReference type="GO" id="GO:1900746">
    <property type="term" value="P:regulation of vascular endothelial growth factor signaling pathway"/>
    <property type="evidence" value="ECO:0007669"/>
    <property type="project" value="TreeGrafter"/>
</dbReference>
<feature type="transmembrane region" description="Helical" evidence="5">
    <location>
        <begin position="284"/>
        <end position="308"/>
    </location>
</feature>
<dbReference type="Pfam" id="PF00335">
    <property type="entry name" value="Tetraspanin"/>
    <property type="match status" value="1"/>
</dbReference>
<dbReference type="Proteomes" id="UP000606274">
    <property type="component" value="Unassembled WGS sequence"/>
</dbReference>
<evidence type="ECO:0000256" key="4">
    <source>
        <dbReference type="ARBA" id="ARBA00023136"/>
    </source>
</evidence>
<dbReference type="PANTHER" id="PTHR19282:SF456">
    <property type="entry name" value="CD63 MOLECULE"/>
    <property type="match status" value="1"/>
</dbReference>
<evidence type="ECO:0008006" key="8">
    <source>
        <dbReference type="Google" id="ProtNLM"/>
    </source>
</evidence>
<keyword evidence="2 5" id="KW-0812">Transmembrane</keyword>
<keyword evidence="4 5" id="KW-0472">Membrane</keyword>
<evidence type="ECO:0000313" key="6">
    <source>
        <dbReference type="EMBL" id="KAF7694164.1"/>
    </source>
</evidence>
<dbReference type="InterPro" id="IPR008952">
    <property type="entry name" value="Tetraspanin_EC2_sf"/>
</dbReference>
<sequence>MPFLTQPSPIYPGLGLALRVAGDGSLTGDRTRVAAFPVSRAQSPASSSSSSSFKPCSLSRLFHPSFNCHPSAVKTLLPAVANMAKINPCFKKIFITFNSLFAILGVVLFSLAMIGHRYTDQIPNMYGVIALYVIGSVIFIFSCLGVFAAYKESKWALIVFFVFMCITTIILLRVAVPIAISKHEIISTVKDEFQKMSLTKDMAPSFDIIQSHFQCCGLSNGYQDWNGQVPESCNCNNGDDKSAICVRTTSYQNPYLFRASENRWVWSKPCVDVIIYYVEKLLSIFLGLMFGLAALAILGGMMSFGMIIRVSALDPSPNAVLGLLGSASVRVLDWVEDRPVSLRTASILGAREKHLSDAVVASRRGWTFISDVPLSHVTQPNVVESRHESRRTYRMPISSQHT</sequence>
<feature type="transmembrane region" description="Helical" evidence="5">
    <location>
        <begin position="155"/>
        <end position="176"/>
    </location>
</feature>
<keyword evidence="3 5" id="KW-1133">Transmembrane helix</keyword>
<dbReference type="AlphaFoldDB" id="A0A8T0ARI8"/>
<dbReference type="SUPFAM" id="SSF48652">
    <property type="entry name" value="Tetraspanin"/>
    <property type="match status" value="1"/>
</dbReference>
<keyword evidence="7" id="KW-1185">Reference proteome</keyword>
<feature type="transmembrane region" description="Helical" evidence="5">
    <location>
        <begin position="126"/>
        <end position="149"/>
    </location>
</feature>
<evidence type="ECO:0000256" key="1">
    <source>
        <dbReference type="ARBA" id="ARBA00004141"/>
    </source>
</evidence>
<gene>
    <name evidence="6" type="ORF">HF521_007917</name>
</gene>